<evidence type="ECO:0000259" key="4">
    <source>
        <dbReference type="Pfam" id="PF00135"/>
    </source>
</evidence>
<keyword evidence="3" id="KW-0732">Signal</keyword>
<keyword evidence="6" id="KW-1185">Reference proteome</keyword>
<dbReference type="InterPro" id="IPR002018">
    <property type="entry name" value="CarbesteraseB"/>
</dbReference>
<feature type="signal peptide" evidence="3">
    <location>
        <begin position="1"/>
        <end position="32"/>
    </location>
</feature>
<dbReference type="InterPro" id="IPR050309">
    <property type="entry name" value="Type-B_Carboxylest/Lipase"/>
</dbReference>
<comment type="similarity">
    <text evidence="1 3">Belongs to the type-B carboxylesterase/lipase family.</text>
</comment>
<evidence type="ECO:0000256" key="3">
    <source>
        <dbReference type="RuleBase" id="RU361235"/>
    </source>
</evidence>
<protein>
    <recommendedName>
        <fullName evidence="3">Carboxylic ester hydrolase</fullName>
        <ecNumber evidence="3">3.1.1.-</ecNumber>
    </recommendedName>
</protein>
<accession>A0ABT7YDH7</accession>
<dbReference type="Gene3D" id="3.40.50.1820">
    <property type="entry name" value="alpha/beta hydrolase"/>
    <property type="match status" value="1"/>
</dbReference>
<evidence type="ECO:0000313" key="6">
    <source>
        <dbReference type="Proteomes" id="UP001171916"/>
    </source>
</evidence>
<evidence type="ECO:0000256" key="1">
    <source>
        <dbReference type="ARBA" id="ARBA00005964"/>
    </source>
</evidence>
<name>A0ABT7YDH7_9BACT</name>
<reference evidence="5" key="1">
    <citation type="submission" date="2023-06" db="EMBL/GenBank/DDBJ databases">
        <title>Robiginitalea aurantiacus sp. nov. and Algoriphagus sediminis sp. nov., isolated from coastal sediment.</title>
        <authorList>
            <person name="Zhou Z.Y."/>
            <person name="An J."/>
            <person name="Jia Y.W."/>
            <person name="Du Z.J."/>
        </authorList>
    </citation>
    <scope>NUCLEOTIDE SEQUENCE</scope>
    <source>
        <strain evidence="5">C2-7</strain>
    </source>
</reference>
<dbReference type="PROSITE" id="PS00122">
    <property type="entry name" value="CARBOXYLESTERASE_B_1"/>
    <property type="match status" value="1"/>
</dbReference>
<dbReference type="Proteomes" id="UP001171916">
    <property type="component" value="Unassembled WGS sequence"/>
</dbReference>
<evidence type="ECO:0000256" key="2">
    <source>
        <dbReference type="ARBA" id="ARBA00022801"/>
    </source>
</evidence>
<dbReference type="PANTHER" id="PTHR11559">
    <property type="entry name" value="CARBOXYLESTERASE"/>
    <property type="match status" value="1"/>
</dbReference>
<keyword evidence="2 3" id="KW-0378">Hydrolase</keyword>
<feature type="domain" description="Carboxylesterase type B" evidence="4">
    <location>
        <begin position="40"/>
        <end position="524"/>
    </location>
</feature>
<comment type="caution">
    <text evidence="5">The sequence shown here is derived from an EMBL/GenBank/DDBJ whole genome shotgun (WGS) entry which is preliminary data.</text>
</comment>
<dbReference type="EC" id="3.1.1.-" evidence="3"/>
<feature type="chain" id="PRO_5044983373" description="Carboxylic ester hydrolase" evidence="3">
    <location>
        <begin position="33"/>
        <end position="534"/>
    </location>
</feature>
<organism evidence="5 6">
    <name type="scientific">Algoriphagus sediminis</name>
    <dbReference type="NCBI Taxonomy" id="3057113"/>
    <lineage>
        <taxon>Bacteria</taxon>
        <taxon>Pseudomonadati</taxon>
        <taxon>Bacteroidota</taxon>
        <taxon>Cytophagia</taxon>
        <taxon>Cytophagales</taxon>
        <taxon>Cyclobacteriaceae</taxon>
        <taxon>Algoriphagus</taxon>
    </lineage>
</organism>
<dbReference type="InterPro" id="IPR029058">
    <property type="entry name" value="AB_hydrolase_fold"/>
</dbReference>
<sequence length="534" mass="59468">MIPIEQQEHYFKEMLKSRAVLLLILCAFASCAMNENGINETVEVTGGTIEGYFDEETSLYVYKGIPFAAPPTEELRWKAPQAVIPWEGKKETKEFGPSPMQQKPQPFMFWSSEFLIPEEPISEDCLFLNVWTGAKDITEKRPVMVYIYGGGFQSGGAGCPIYDGSGMAEKGVVFVSINYRVGPFGFLAHPDLTDESDYGASGNYALLDMIAALKWVQENIDSFGGDPDNVTIAGQSAGAFSVNFLTASPLASGLFHRAIAQSGASFHSGPLRGSLNLEMAEEIGSSFAESLGAESIEEMRELSAEDILNAPGARLTPFVDGYVLEESIMDTYQNLNQSDVPMLIGWNKDDILGGASLDENAFHEMVSNRFGDLSEDFYSAYPTSNEEEVRNTQLEMSRDEAFAIQVYTWGKIQSNLGKSPIYMYNFNRGLPAYNEETAFGAFHSGEIVYAYDNLHTLDRPWEAVDHEIAEMMSDYWVNFAATGNPNGENLPEWKPFEEDEQSVLVFSEETRSVELPIKAKLNFWEKFYQASNED</sequence>
<proteinExistence type="inferred from homology"/>
<dbReference type="InterPro" id="IPR019826">
    <property type="entry name" value="Carboxylesterase_B_AS"/>
</dbReference>
<gene>
    <name evidence="5" type="ORF">QVH07_10280</name>
</gene>
<dbReference type="SUPFAM" id="SSF53474">
    <property type="entry name" value="alpha/beta-Hydrolases"/>
    <property type="match status" value="1"/>
</dbReference>
<dbReference type="RefSeq" id="WP_290000145.1">
    <property type="nucleotide sequence ID" value="NZ_JAUEPH010000004.1"/>
</dbReference>
<evidence type="ECO:0000313" key="5">
    <source>
        <dbReference type="EMBL" id="MDN3204538.1"/>
    </source>
</evidence>
<dbReference type="EMBL" id="JAUEPH010000004">
    <property type="protein sequence ID" value="MDN3204538.1"/>
    <property type="molecule type" value="Genomic_DNA"/>
</dbReference>
<dbReference type="Pfam" id="PF00135">
    <property type="entry name" value="COesterase"/>
    <property type="match status" value="1"/>
</dbReference>